<dbReference type="RefSeq" id="WP_148733320.1">
    <property type="nucleotide sequence ID" value="NZ_VSSB01000001.1"/>
</dbReference>
<proteinExistence type="predicted"/>
<evidence type="ECO:0000313" key="2">
    <source>
        <dbReference type="EMBL" id="TYL53854.1"/>
    </source>
</evidence>
<gene>
    <name evidence="2" type="ORF">FYC51_09505</name>
</gene>
<dbReference type="EMBL" id="VSSB01000001">
    <property type="protein sequence ID" value="TYL53854.1"/>
    <property type="molecule type" value="Genomic_DNA"/>
</dbReference>
<accession>A0A5S4V4B7</accession>
<feature type="domain" description="YdhG-like" evidence="1">
    <location>
        <begin position="19"/>
        <end position="115"/>
    </location>
</feature>
<dbReference type="Proteomes" id="UP000325243">
    <property type="component" value="Unassembled WGS sequence"/>
</dbReference>
<sequence>MARHHPEVDDWFDRYENPQRELVLAVREAILDADDRVTEVIKWQAPTFVYKGNIASFYPKTRTHASLMFHRGASLPDPDGLLEGEGDVSRVARFVDADDLAAKRDALQELIRAWITVQDGA</sequence>
<dbReference type="Pfam" id="PF08818">
    <property type="entry name" value="DUF1801"/>
    <property type="match status" value="1"/>
</dbReference>
<dbReference type="AlphaFoldDB" id="A0A5S4V4B7"/>
<reference evidence="2 3" key="1">
    <citation type="submission" date="2019-08" db="EMBL/GenBank/DDBJ databases">
        <authorList>
            <person name="Hu J."/>
        </authorList>
    </citation>
    <scope>NUCLEOTIDE SEQUENCE [LARGE SCALE GENOMIC DNA]</scope>
    <source>
        <strain evidence="2 3">NEAU-184</strain>
    </source>
</reference>
<evidence type="ECO:0000313" key="3">
    <source>
        <dbReference type="Proteomes" id="UP000325243"/>
    </source>
</evidence>
<dbReference type="Gene3D" id="3.90.1150.200">
    <property type="match status" value="1"/>
</dbReference>
<evidence type="ECO:0000259" key="1">
    <source>
        <dbReference type="Pfam" id="PF08818"/>
    </source>
</evidence>
<name>A0A5S4V4B7_9MICO</name>
<keyword evidence="3" id="KW-1185">Reference proteome</keyword>
<dbReference type="SUPFAM" id="SSF159888">
    <property type="entry name" value="YdhG-like"/>
    <property type="match status" value="1"/>
</dbReference>
<dbReference type="InterPro" id="IPR014922">
    <property type="entry name" value="YdhG-like"/>
</dbReference>
<comment type="caution">
    <text evidence="2">The sequence shown here is derived from an EMBL/GenBank/DDBJ whole genome shotgun (WGS) entry which is preliminary data.</text>
</comment>
<protein>
    <submittedName>
        <fullName evidence="2">DUF1801 domain-containing protein</fullName>
    </submittedName>
</protein>
<organism evidence="2 3">
    <name type="scientific">Agromyces mariniharenae</name>
    <dbReference type="NCBI Taxonomy" id="2604423"/>
    <lineage>
        <taxon>Bacteria</taxon>
        <taxon>Bacillati</taxon>
        <taxon>Actinomycetota</taxon>
        <taxon>Actinomycetes</taxon>
        <taxon>Micrococcales</taxon>
        <taxon>Microbacteriaceae</taxon>
        <taxon>Agromyces</taxon>
    </lineage>
</organism>